<evidence type="ECO:0000259" key="4">
    <source>
        <dbReference type="Pfam" id="PF23231"/>
    </source>
</evidence>
<dbReference type="InterPro" id="IPR056350">
    <property type="entry name" value="HAT_Syf1_central"/>
</dbReference>
<evidence type="ECO:0000259" key="3">
    <source>
        <dbReference type="Pfam" id="PF23220"/>
    </source>
</evidence>
<accession>A0A0E0JKI7</accession>
<dbReference type="HOGENOM" id="CLU_740528_0_0_1"/>
<reference evidence="5" key="2">
    <citation type="submission" date="2018-05" db="EMBL/GenBank/DDBJ databases">
        <title>OpunRS2 (Oryza punctata Reference Sequence Version 2).</title>
        <authorList>
            <person name="Zhang J."/>
            <person name="Kudrna D."/>
            <person name="Lee S."/>
            <person name="Talag J."/>
            <person name="Welchert J."/>
            <person name="Wing R.A."/>
        </authorList>
    </citation>
    <scope>NUCLEOTIDE SEQUENCE [LARGE SCALE GENOMIC DNA]</scope>
</reference>
<dbReference type="InterPro" id="IPR011990">
    <property type="entry name" value="TPR-like_helical_dom_sf"/>
</dbReference>
<protein>
    <submittedName>
        <fullName evidence="5">Uncharacterized protein</fullName>
    </submittedName>
</protein>
<dbReference type="GO" id="GO:0000349">
    <property type="term" value="P:generation of catalytic spliceosome for first transesterification step"/>
    <property type="evidence" value="ECO:0007669"/>
    <property type="project" value="TreeGrafter"/>
</dbReference>
<feature type="compositionally biased region" description="Basic residues" evidence="2">
    <location>
        <begin position="12"/>
        <end position="25"/>
    </location>
</feature>
<dbReference type="Gene3D" id="1.25.40.10">
    <property type="entry name" value="Tetratricopeptide repeat domain"/>
    <property type="match status" value="1"/>
</dbReference>
<feature type="compositionally biased region" description="Basic and acidic residues" evidence="2">
    <location>
        <begin position="351"/>
        <end position="361"/>
    </location>
</feature>
<dbReference type="AlphaFoldDB" id="A0A0E0JKI7"/>
<feature type="compositionally biased region" description="Low complexity" evidence="2">
    <location>
        <begin position="1"/>
        <end position="11"/>
    </location>
</feature>
<dbReference type="eggNOG" id="KOG2047">
    <property type="taxonomic scope" value="Eukaryota"/>
</dbReference>
<evidence type="ECO:0000313" key="6">
    <source>
        <dbReference type="Proteomes" id="UP000026962"/>
    </source>
</evidence>
<dbReference type="InterPro" id="IPR055430">
    <property type="entry name" value="HAT_Syf1_CNRKL1_C"/>
</dbReference>
<reference evidence="5" key="1">
    <citation type="submission" date="2015-04" db="UniProtKB">
        <authorList>
            <consortium name="EnsemblPlants"/>
        </authorList>
    </citation>
    <scope>IDENTIFICATION</scope>
</reference>
<dbReference type="EnsemblPlants" id="OPUNC01G21040.1">
    <property type="protein sequence ID" value="OPUNC01G21040.1"/>
    <property type="gene ID" value="OPUNC01G21040"/>
</dbReference>
<dbReference type="PANTHER" id="PTHR11246:SF19">
    <property type="entry name" value="OS06G0235800 PROTEIN"/>
    <property type="match status" value="1"/>
</dbReference>
<organism evidence="5">
    <name type="scientific">Oryza punctata</name>
    <name type="common">Red rice</name>
    <dbReference type="NCBI Taxonomy" id="4537"/>
    <lineage>
        <taxon>Eukaryota</taxon>
        <taxon>Viridiplantae</taxon>
        <taxon>Streptophyta</taxon>
        <taxon>Embryophyta</taxon>
        <taxon>Tracheophyta</taxon>
        <taxon>Spermatophyta</taxon>
        <taxon>Magnoliopsida</taxon>
        <taxon>Liliopsida</taxon>
        <taxon>Poales</taxon>
        <taxon>Poaceae</taxon>
        <taxon>BOP clade</taxon>
        <taxon>Oryzoideae</taxon>
        <taxon>Oryzeae</taxon>
        <taxon>Oryzinae</taxon>
        <taxon>Oryza</taxon>
    </lineage>
</organism>
<dbReference type="STRING" id="4537.A0A0E0JKI7"/>
<feature type="region of interest" description="Disordered" evidence="2">
    <location>
        <begin position="1"/>
        <end position="36"/>
    </location>
</feature>
<dbReference type="Gramene" id="OPUNC01G21040.1">
    <property type="protein sequence ID" value="OPUNC01G21040.1"/>
    <property type="gene ID" value="OPUNC01G21040"/>
</dbReference>
<keyword evidence="6" id="KW-1185">Reference proteome</keyword>
<feature type="domain" description="Pre-mRNA-splicing factor SYF1 central HAT repeats" evidence="3">
    <location>
        <begin position="60"/>
        <end position="160"/>
    </location>
</feature>
<evidence type="ECO:0000256" key="2">
    <source>
        <dbReference type="SAM" id="MobiDB-lite"/>
    </source>
</evidence>
<dbReference type="InterPro" id="IPR045075">
    <property type="entry name" value="Syf1-like"/>
</dbReference>
<dbReference type="SUPFAM" id="SSF48452">
    <property type="entry name" value="TPR-like"/>
    <property type="match status" value="1"/>
</dbReference>
<dbReference type="Pfam" id="PF23220">
    <property type="entry name" value="HAT_Syf1_M"/>
    <property type="match status" value="1"/>
</dbReference>
<dbReference type="Pfam" id="PF23231">
    <property type="entry name" value="HAT_Syf1_CNRKL1_C"/>
    <property type="match status" value="1"/>
</dbReference>
<sequence>MGDGPRCAPRAAPRHARTPHLRPRSVHAPCHAAPPRLAAVPPPRRIYRRFLQFDPSRADELVELLVSAGRWLEAADHIVSVLNGGSEMGDKDRALLLKLCDLLAKHADEMGGLKVEAVLHGAMRKFPDEAGRLWALLAECYARIGLYDKARDVLEEGLEQSLVAAKMEKTADEESDKLVIGCWFAADDDSDMCLARLERLLDHRQELLNSVLLRQNPHDVAHGTSGRHGLCQRATGRASYAARAAELYDVPKVRQAYEQAIESGGLPRHDALVMSLRLAALEEALEEAARTRPVFVYASGYADPDGDDDEEFWNKWSGFEVRHGDGDTFTDMLRIKHTQKHAKLPGVQAHGELKDEKKRCADQLGAPQGKRQRV</sequence>
<dbReference type="PANTHER" id="PTHR11246">
    <property type="entry name" value="PRE-MRNA SPLICING FACTOR"/>
    <property type="match status" value="1"/>
</dbReference>
<dbReference type="GO" id="GO:0071007">
    <property type="term" value="C:U2-type catalytic step 2 spliceosome"/>
    <property type="evidence" value="ECO:0007669"/>
    <property type="project" value="TreeGrafter"/>
</dbReference>
<keyword evidence="1" id="KW-0677">Repeat</keyword>
<evidence type="ECO:0000256" key="1">
    <source>
        <dbReference type="ARBA" id="ARBA00022737"/>
    </source>
</evidence>
<proteinExistence type="predicted"/>
<feature type="region of interest" description="Disordered" evidence="2">
    <location>
        <begin position="350"/>
        <end position="374"/>
    </location>
</feature>
<evidence type="ECO:0000313" key="5">
    <source>
        <dbReference type="EnsemblPlants" id="OPUNC01G21040.1"/>
    </source>
</evidence>
<feature type="domain" description="Pre-mRNA-splicing factor Syf1/CRNKL1-like C-terminal HAT-repeats" evidence="4">
    <location>
        <begin position="239"/>
        <end position="338"/>
    </location>
</feature>
<dbReference type="GO" id="GO:0071014">
    <property type="term" value="C:post-mRNA release spliceosomal complex"/>
    <property type="evidence" value="ECO:0007669"/>
    <property type="project" value="TreeGrafter"/>
</dbReference>
<name>A0A0E0JKI7_ORYPU</name>
<dbReference type="Proteomes" id="UP000026962">
    <property type="component" value="Chromosome 1"/>
</dbReference>
<dbReference type="GO" id="GO:0000974">
    <property type="term" value="C:Prp19 complex"/>
    <property type="evidence" value="ECO:0007669"/>
    <property type="project" value="TreeGrafter"/>
</dbReference>